<organism evidence="11 12">
    <name type="scientific">Algisphaera agarilytica</name>
    <dbReference type="NCBI Taxonomy" id="1385975"/>
    <lineage>
        <taxon>Bacteria</taxon>
        <taxon>Pseudomonadati</taxon>
        <taxon>Planctomycetota</taxon>
        <taxon>Phycisphaerae</taxon>
        <taxon>Phycisphaerales</taxon>
        <taxon>Phycisphaeraceae</taxon>
        <taxon>Algisphaera</taxon>
    </lineage>
</organism>
<dbReference type="Pfam" id="PF01281">
    <property type="entry name" value="Ribosomal_L9_N"/>
    <property type="match status" value="1"/>
</dbReference>
<dbReference type="InterPro" id="IPR020070">
    <property type="entry name" value="Ribosomal_bL9_N"/>
</dbReference>
<dbReference type="InterPro" id="IPR036935">
    <property type="entry name" value="Ribosomal_bL9_N_sf"/>
</dbReference>
<dbReference type="AlphaFoldDB" id="A0A7X0H7U5"/>
<name>A0A7X0H7U5_9BACT</name>
<dbReference type="PANTHER" id="PTHR21368">
    <property type="entry name" value="50S RIBOSOMAL PROTEIN L9"/>
    <property type="match status" value="1"/>
</dbReference>
<evidence type="ECO:0000256" key="1">
    <source>
        <dbReference type="ARBA" id="ARBA00010605"/>
    </source>
</evidence>
<evidence type="ECO:0000313" key="11">
    <source>
        <dbReference type="EMBL" id="MBB6430856.1"/>
    </source>
</evidence>
<sequence length="189" mass="20568">MKTIELLLLETVDNLGIVGDVVKVKPGFARNYLLPHGIAVPPTPEMVEELAAKRAEEAARLAKLAEEQKAMVEKLEGFELTVERSANENGLLYGGVSQHEIALALQAEGFAIDDRHVRIGDQIKRLDAYDIPIVLNKELKTEIKLWVVSDDPSVQAVEEDEPAEEQAEGGEEAVAEGEESAEAVTADAE</sequence>
<dbReference type="GO" id="GO:0003735">
    <property type="term" value="F:structural constituent of ribosome"/>
    <property type="evidence" value="ECO:0007669"/>
    <property type="project" value="InterPro"/>
</dbReference>
<dbReference type="GO" id="GO:1990904">
    <property type="term" value="C:ribonucleoprotein complex"/>
    <property type="evidence" value="ECO:0007669"/>
    <property type="project" value="UniProtKB-KW"/>
</dbReference>
<dbReference type="NCBIfam" id="TIGR00158">
    <property type="entry name" value="L9"/>
    <property type="match status" value="1"/>
</dbReference>
<dbReference type="InterPro" id="IPR020594">
    <property type="entry name" value="Ribosomal_bL9_bac/chp"/>
</dbReference>
<evidence type="ECO:0000313" key="12">
    <source>
        <dbReference type="Proteomes" id="UP000541810"/>
    </source>
</evidence>
<evidence type="ECO:0000256" key="2">
    <source>
        <dbReference type="ARBA" id="ARBA00022730"/>
    </source>
</evidence>
<dbReference type="GO" id="GO:0005840">
    <property type="term" value="C:ribosome"/>
    <property type="evidence" value="ECO:0007669"/>
    <property type="project" value="UniProtKB-KW"/>
</dbReference>
<comment type="similarity">
    <text evidence="1 7">Belongs to the bacterial ribosomal protein bL9 family.</text>
</comment>
<reference evidence="11 12" key="1">
    <citation type="submission" date="2020-08" db="EMBL/GenBank/DDBJ databases">
        <title>Genomic Encyclopedia of Type Strains, Phase IV (KMG-IV): sequencing the most valuable type-strain genomes for metagenomic binning, comparative biology and taxonomic classification.</title>
        <authorList>
            <person name="Goeker M."/>
        </authorList>
    </citation>
    <scope>NUCLEOTIDE SEQUENCE [LARGE SCALE GENOMIC DNA]</scope>
    <source>
        <strain evidence="11 12">DSM 103725</strain>
    </source>
</reference>
<dbReference type="Proteomes" id="UP000541810">
    <property type="component" value="Unassembled WGS sequence"/>
</dbReference>
<evidence type="ECO:0000256" key="4">
    <source>
        <dbReference type="ARBA" id="ARBA00022980"/>
    </source>
</evidence>
<dbReference type="HAMAP" id="MF_00503">
    <property type="entry name" value="Ribosomal_bL9"/>
    <property type="match status" value="1"/>
</dbReference>
<dbReference type="Pfam" id="PF03948">
    <property type="entry name" value="Ribosomal_L9_C"/>
    <property type="match status" value="1"/>
</dbReference>
<evidence type="ECO:0000256" key="6">
    <source>
        <dbReference type="ARBA" id="ARBA00035292"/>
    </source>
</evidence>
<dbReference type="RefSeq" id="WP_184678349.1">
    <property type="nucleotide sequence ID" value="NZ_JACHGY010000001.1"/>
</dbReference>
<feature type="compositionally biased region" description="Acidic residues" evidence="9">
    <location>
        <begin position="157"/>
        <end position="181"/>
    </location>
</feature>
<feature type="region of interest" description="Disordered" evidence="9">
    <location>
        <begin position="154"/>
        <end position="189"/>
    </location>
</feature>
<keyword evidence="8" id="KW-0175">Coiled coil</keyword>
<gene>
    <name evidence="7" type="primary">rplI</name>
    <name evidence="11" type="ORF">HNQ40_002662</name>
</gene>
<evidence type="ECO:0000256" key="3">
    <source>
        <dbReference type="ARBA" id="ARBA00022884"/>
    </source>
</evidence>
<evidence type="ECO:0000259" key="10">
    <source>
        <dbReference type="PROSITE" id="PS00651"/>
    </source>
</evidence>
<dbReference type="Gene3D" id="3.40.5.10">
    <property type="entry name" value="Ribosomal protein L9, N-terminal domain"/>
    <property type="match status" value="1"/>
</dbReference>
<keyword evidence="3 7" id="KW-0694">RNA-binding</keyword>
<proteinExistence type="inferred from homology"/>
<comment type="caution">
    <text evidence="11">The sequence shown here is derived from an EMBL/GenBank/DDBJ whole genome shotgun (WGS) entry which is preliminary data.</text>
</comment>
<dbReference type="GO" id="GO:0006412">
    <property type="term" value="P:translation"/>
    <property type="evidence" value="ECO:0007669"/>
    <property type="project" value="UniProtKB-UniRule"/>
</dbReference>
<keyword evidence="2 7" id="KW-0699">rRNA-binding</keyword>
<feature type="domain" description="Ribosomal protein L9" evidence="10">
    <location>
        <begin position="16"/>
        <end position="43"/>
    </location>
</feature>
<dbReference type="GO" id="GO:0019843">
    <property type="term" value="F:rRNA binding"/>
    <property type="evidence" value="ECO:0007669"/>
    <property type="project" value="UniProtKB-UniRule"/>
</dbReference>
<dbReference type="Gene3D" id="3.10.430.100">
    <property type="entry name" value="Ribosomal protein L9, C-terminal domain"/>
    <property type="match status" value="1"/>
</dbReference>
<feature type="coiled-coil region" evidence="8">
    <location>
        <begin position="47"/>
        <end position="75"/>
    </location>
</feature>
<dbReference type="InterPro" id="IPR000244">
    <property type="entry name" value="Ribosomal_bL9"/>
</dbReference>
<evidence type="ECO:0000256" key="8">
    <source>
        <dbReference type="SAM" id="Coils"/>
    </source>
</evidence>
<dbReference type="InterPro" id="IPR020069">
    <property type="entry name" value="Ribosomal_bL9_C"/>
</dbReference>
<dbReference type="SUPFAM" id="SSF55658">
    <property type="entry name" value="L9 N-domain-like"/>
    <property type="match status" value="1"/>
</dbReference>
<comment type="function">
    <text evidence="7">Binds to the 23S rRNA.</text>
</comment>
<evidence type="ECO:0000256" key="5">
    <source>
        <dbReference type="ARBA" id="ARBA00023274"/>
    </source>
</evidence>
<dbReference type="PROSITE" id="PS00651">
    <property type="entry name" value="RIBOSOMAL_L9"/>
    <property type="match status" value="1"/>
</dbReference>
<evidence type="ECO:0000256" key="7">
    <source>
        <dbReference type="HAMAP-Rule" id="MF_00503"/>
    </source>
</evidence>
<protein>
    <recommendedName>
        <fullName evidence="6 7">Large ribosomal subunit protein bL9</fullName>
    </recommendedName>
</protein>
<keyword evidence="12" id="KW-1185">Reference proteome</keyword>
<evidence type="ECO:0000256" key="9">
    <source>
        <dbReference type="SAM" id="MobiDB-lite"/>
    </source>
</evidence>
<dbReference type="SUPFAM" id="SSF55653">
    <property type="entry name" value="Ribosomal protein L9 C-domain"/>
    <property type="match status" value="1"/>
</dbReference>
<dbReference type="InterPro" id="IPR009027">
    <property type="entry name" value="Ribosomal_bL9/RNase_H1_N"/>
</dbReference>
<dbReference type="EMBL" id="JACHGY010000001">
    <property type="protein sequence ID" value="MBB6430856.1"/>
    <property type="molecule type" value="Genomic_DNA"/>
</dbReference>
<keyword evidence="5 7" id="KW-0687">Ribonucleoprotein</keyword>
<dbReference type="InterPro" id="IPR036791">
    <property type="entry name" value="Ribosomal_bL9_C_sf"/>
</dbReference>
<accession>A0A7X0H7U5</accession>
<keyword evidence="4 7" id="KW-0689">Ribosomal protein</keyword>